<dbReference type="GO" id="GO:0030313">
    <property type="term" value="C:cell envelope"/>
    <property type="evidence" value="ECO:0007669"/>
    <property type="project" value="UniProtKB-SubCell"/>
</dbReference>
<dbReference type="GO" id="GO:0015833">
    <property type="term" value="P:peptide transport"/>
    <property type="evidence" value="ECO:0007669"/>
    <property type="project" value="TreeGrafter"/>
</dbReference>
<dbReference type="InterPro" id="IPR000914">
    <property type="entry name" value="SBP_5_dom"/>
</dbReference>
<keyword evidence="3" id="KW-0813">Transport</keyword>
<protein>
    <submittedName>
        <fullName evidence="7">Peptide/nickel transport system substrate-binding protein</fullName>
    </submittedName>
</protein>
<dbReference type="PANTHER" id="PTHR30290">
    <property type="entry name" value="PERIPLASMIC BINDING COMPONENT OF ABC TRANSPORTER"/>
    <property type="match status" value="1"/>
</dbReference>
<dbReference type="Gene3D" id="3.40.190.10">
    <property type="entry name" value="Periplasmic binding protein-like II"/>
    <property type="match status" value="1"/>
</dbReference>
<dbReference type="SUPFAM" id="SSF53850">
    <property type="entry name" value="Periplasmic binding protein-like II"/>
    <property type="match status" value="1"/>
</dbReference>
<dbReference type="PROSITE" id="PS51257">
    <property type="entry name" value="PROKAR_LIPOPROTEIN"/>
    <property type="match status" value="1"/>
</dbReference>
<feature type="chain" id="PRO_5038930159" evidence="5">
    <location>
        <begin position="28"/>
        <end position="487"/>
    </location>
</feature>
<dbReference type="RefSeq" id="WP_246292494.1">
    <property type="nucleotide sequence ID" value="NZ_JACBZS010000001.1"/>
</dbReference>
<proteinExistence type="inferred from homology"/>
<comment type="caution">
    <text evidence="7">The sequence shown here is derived from an EMBL/GenBank/DDBJ whole genome shotgun (WGS) entry which is preliminary data.</text>
</comment>
<keyword evidence="8" id="KW-1185">Reference proteome</keyword>
<organism evidence="7 8">
    <name type="scientific">Naumannella cuiyingiana</name>
    <dbReference type="NCBI Taxonomy" id="1347891"/>
    <lineage>
        <taxon>Bacteria</taxon>
        <taxon>Bacillati</taxon>
        <taxon>Actinomycetota</taxon>
        <taxon>Actinomycetes</taxon>
        <taxon>Propionibacteriales</taxon>
        <taxon>Propionibacteriaceae</taxon>
        <taxon>Naumannella</taxon>
    </lineage>
</organism>
<evidence type="ECO:0000256" key="2">
    <source>
        <dbReference type="ARBA" id="ARBA00005695"/>
    </source>
</evidence>
<dbReference type="InterPro" id="IPR039424">
    <property type="entry name" value="SBP_5"/>
</dbReference>
<evidence type="ECO:0000256" key="1">
    <source>
        <dbReference type="ARBA" id="ARBA00004196"/>
    </source>
</evidence>
<dbReference type="Proteomes" id="UP000527616">
    <property type="component" value="Unassembled WGS sequence"/>
</dbReference>
<gene>
    <name evidence="7" type="ORF">GGQ54_000080</name>
</gene>
<evidence type="ECO:0000256" key="3">
    <source>
        <dbReference type="ARBA" id="ARBA00022448"/>
    </source>
</evidence>
<evidence type="ECO:0000256" key="5">
    <source>
        <dbReference type="SAM" id="SignalP"/>
    </source>
</evidence>
<feature type="domain" description="Solute-binding protein family 5" evidence="6">
    <location>
        <begin position="95"/>
        <end position="255"/>
    </location>
</feature>
<accession>A0A7Z0D5Z4</accession>
<dbReference type="AlphaFoldDB" id="A0A7Z0D5Z4"/>
<dbReference type="EMBL" id="JACBZS010000001">
    <property type="protein sequence ID" value="NYI69520.1"/>
    <property type="molecule type" value="Genomic_DNA"/>
</dbReference>
<reference evidence="7 8" key="1">
    <citation type="submission" date="2020-07" db="EMBL/GenBank/DDBJ databases">
        <title>Sequencing the genomes of 1000 actinobacteria strains.</title>
        <authorList>
            <person name="Klenk H.-P."/>
        </authorList>
    </citation>
    <scope>NUCLEOTIDE SEQUENCE [LARGE SCALE GENOMIC DNA]</scope>
    <source>
        <strain evidence="7 8">DSM 103164</strain>
    </source>
</reference>
<evidence type="ECO:0000259" key="6">
    <source>
        <dbReference type="Pfam" id="PF00496"/>
    </source>
</evidence>
<comment type="subcellular location">
    <subcellularLocation>
        <location evidence="1">Cell envelope</location>
    </subcellularLocation>
</comment>
<name>A0A7Z0D5Z4_9ACTN</name>
<dbReference type="GO" id="GO:1904680">
    <property type="term" value="F:peptide transmembrane transporter activity"/>
    <property type="evidence" value="ECO:0007669"/>
    <property type="project" value="TreeGrafter"/>
</dbReference>
<comment type="similarity">
    <text evidence="2">Belongs to the bacterial solute-binding protein 5 family.</text>
</comment>
<evidence type="ECO:0000313" key="7">
    <source>
        <dbReference type="EMBL" id="NYI69520.1"/>
    </source>
</evidence>
<evidence type="ECO:0000313" key="8">
    <source>
        <dbReference type="Proteomes" id="UP000527616"/>
    </source>
</evidence>
<sequence>MSRARRLAARLVALTAAATLLASCTWAGNQPGHPERKAFTVGVTEPFNRLDPAANGVGMSDAMVLASFQRLLALDPGDGLLKPDAANCVYRTPVSYRCTLVEGLEFIDGTPVDPAAVKFSIERAIALDDTGEARTLFAALAGIETGPDTVVFRLSRPDNQFGYALAAPVASLVSPAAYRPDRVRPASQLAVGSGPYRMEIITEHRVGFTAYPDYVGFAPSGQERLSIQRYEASEFLRNAMTNAEVDVVWGGLDEQQEGALGVQVEANPLGTTRDGFRRLVEPAGRSWTLAWSPRSALRADAELRGRVADAVTPLRTDFSLLPPDAPGYRAVFGDATEPRTGPPVRVSLGFDNDVADEALRAERVSAALRGAGFDVLVQPDERRADLWLGSPEPATDSPIAQLLPWLAAPLPESADEARALAARLGAAATLADRRAVLADLQVLSARDATVLPLWREDRDTWMGPGISTTGRAYLGPGGQLAVWGFRW</sequence>
<dbReference type="Pfam" id="PF00496">
    <property type="entry name" value="SBP_bac_5"/>
    <property type="match status" value="1"/>
</dbReference>
<feature type="signal peptide" evidence="5">
    <location>
        <begin position="1"/>
        <end position="27"/>
    </location>
</feature>
<dbReference type="PANTHER" id="PTHR30290:SF10">
    <property type="entry name" value="PERIPLASMIC OLIGOPEPTIDE-BINDING PROTEIN-RELATED"/>
    <property type="match status" value="1"/>
</dbReference>
<evidence type="ECO:0000256" key="4">
    <source>
        <dbReference type="ARBA" id="ARBA00022729"/>
    </source>
</evidence>
<keyword evidence="4 5" id="KW-0732">Signal</keyword>